<proteinExistence type="inferred from homology"/>
<dbReference type="AlphaFoldDB" id="A0A9P8CDE2"/>
<dbReference type="OrthoDB" id="408631at2759"/>
<protein>
    <recommendedName>
        <fullName evidence="3">Carboxylic ester hydrolase</fullName>
        <ecNumber evidence="3">3.1.1.-</ecNumber>
    </recommendedName>
</protein>
<dbReference type="EMBL" id="MU254066">
    <property type="protein sequence ID" value="KAG9242505.1"/>
    <property type="molecule type" value="Genomic_DNA"/>
</dbReference>
<evidence type="ECO:0000259" key="4">
    <source>
        <dbReference type="Pfam" id="PF00135"/>
    </source>
</evidence>
<organism evidence="5 6">
    <name type="scientific">Calycina marina</name>
    <dbReference type="NCBI Taxonomy" id="1763456"/>
    <lineage>
        <taxon>Eukaryota</taxon>
        <taxon>Fungi</taxon>
        <taxon>Dikarya</taxon>
        <taxon>Ascomycota</taxon>
        <taxon>Pezizomycotina</taxon>
        <taxon>Leotiomycetes</taxon>
        <taxon>Helotiales</taxon>
        <taxon>Pezizellaceae</taxon>
        <taxon>Calycina</taxon>
    </lineage>
</organism>
<gene>
    <name evidence="5" type="ORF">BJ878DRAFT_583800</name>
</gene>
<sequence>MSAFQEGDGVAAIVEGLGTLRSPLIPFPNPKLPVLCTQSSSQRQPGTVVATASNKITIASTGNNYVGFCGIPYANVTPRFEYSVPCSGKGQLIKATAYSQQCAQSGSGSQYCLHLNIRTPYPPNSGSTSDLRPVILEIPGRGFTGGIDGHPGNDGGNLASQEDIIVVTINYRLSTLGFMAIPGTNITGNYGITDQMNALEWTVKNIASFGGVPKKITIIGGSAGAGSVSPPAKCKFKTAIAMSSLGAGQNIFQATGCTQATLNAQIVCLKQAPALTLVGLGSVARHVAQDGTLVKTPQIDLKHGTTAKVQVIFGTTWMTVLHSQPIPRQLSLFFLLQGFKVGLEIFAQYAQSIINSGLFLCIDEATMYTVAKTDAFPASYYYTMELTGAGYDPNNLGGPPPTPGPPYPNPKFPYFRLHGSDIPWTIQLTASYFGSFVKTGQPNHKRSYLTVRGYVKALASIQKTGAWNSGEASTQGPIKLLDCPAVTSPFVDVPQGAFLNYSLILCR</sequence>
<evidence type="ECO:0000313" key="6">
    <source>
        <dbReference type="Proteomes" id="UP000887226"/>
    </source>
</evidence>
<dbReference type="Gene3D" id="3.40.50.1820">
    <property type="entry name" value="alpha/beta hydrolase"/>
    <property type="match status" value="1"/>
</dbReference>
<comment type="caution">
    <text evidence="5">The sequence shown here is derived from an EMBL/GenBank/DDBJ whole genome shotgun (WGS) entry which is preliminary data.</text>
</comment>
<dbReference type="Pfam" id="PF00135">
    <property type="entry name" value="COesterase"/>
    <property type="match status" value="1"/>
</dbReference>
<evidence type="ECO:0000256" key="1">
    <source>
        <dbReference type="ARBA" id="ARBA00005964"/>
    </source>
</evidence>
<evidence type="ECO:0000313" key="5">
    <source>
        <dbReference type="EMBL" id="KAG9242505.1"/>
    </source>
</evidence>
<dbReference type="InterPro" id="IPR019826">
    <property type="entry name" value="Carboxylesterase_B_AS"/>
</dbReference>
<comment type="similarity">
    <text evidence="1 3">Belongs to the type-B carboxylesterase/lipase family.</text>
</comment>
<dbReference type="GO" id="GO:0016787">
    <property type="term" value="F:hydrolase activity"/>
    <property type="evidence" value="ECO:0007669"/>
    <property type="project" value="UniProtKB-KW"/>
</dbReference>
<dbReference type="EC" id="3.1.1.-" evidence="3"/>
<reference evidence="5" key="1">
    <citation type="journal article" date="2021" name="IMA Fungus">
        <title>Genomic characterization of three marine fungi, including Emericellopsis atlantica sp. nov. with signatures of a generalist lifestyle and marine biomass degradation.</title>
        <authorList>
            <person name="Hagestad O.C."/>
            <person name="Hou L."/>
            <person name="Andersen J.H."/>
            <person name="Hansen E.H."/>
            <person name="Altermark B."/>
            <person name="Li C."/>
            <person name="Kuhnert E."/>
            <person name="Cox R.J."/>
            <person name="Crous P.W."/>
            <person name="Spatafora J.W."/>
            <person name="Lail K."/>
            <person name="Amirebrahimi M."/>
            <person name="Lipzen A."/>
            <person name="Pangilinan J."/>
            <person name="Andreopoulos W."/>
            <person name="Hayes R.D."/>
            <person name="Ng V."/>
            <person name="Grigoriev I.V."/>
            <person name="Jackson S.A."/>
            <person name="Sutton T.D.S."/>
            <person name="Dobson A.D.W."/>
            <person name="Rama T."/>
        </authorList>
    </citation>
    <scope>NUCLEOTIDE SEQUENCE</scope>
    <source>
        <strain evidence="5">TRa3180A</strain>
    </source>
</reference>
<keyword evidence="6" id="KW-1185">Reference proteome</keyword>
<dbReference type="PANTHER" id="PTHR43142">
    <property type="entry name" value="CARBOXYLIC ESTER HYDROLASE"/>
    <property type="match status" value="1"/>
</dbReference>
<dbReference type="PANTHER" id="PTHR43142:SF3">
    <property type="entry name" value="PUTATIVE (AFU_ORTHOLOGUE AFUA_3G09070)-RELATED"/>
    <property type="match status" value="1"/>
</dbReference>
<evidence type="ECO:0000256" key="3">
    <source>
        <dbReference type="RuleBase" id="RU361235"/>
    </source>
</evidence>
<keyword evidence="2 3" id="KW-0378">Hydrolase</keyword>
<accession>A0A9P8CDE2</accession>
<dbReference type="SUPFAM" id="SSF53474">
    <property type="entry name" value="alpha/beta-Hydrolases"/>
    <property type="match status" value="1"/>
</dbReference>
<name>A0A9P8CDE2_9HELO</name>
<dbReference type="Proteomes" id="UP000887226">
    <property type="component" value="Unassembled WGS sequence"/>
</dbReference>
<feature type="domain" description="Carboxylesterase type B" evidence="4">
    <location>
        <begin position="61"/>
        <end position="318"/>
    </location>
</feature>
<evidence type="ECO:0000256" key="2">
    <source>
        <dbReference type="ARBA" id="ARBA00022801"/>
    </source>
</evidence>
<dbReference type="InterPro" id="IPR029058">
    <property type="entry name" value="AB_hydrolase_fold"/>
</dbReference>
<dbReference type="PROSITE" id="PS00122">
    <property type="entry name" value="CARBOXYLESTERASE_B_1"/>
    <property type="match status" value="1"/>
</dbReference>
<dbReference type="InterPro" id="IPR002018">
    <property type="entry name" value="CarbesteraseB"/>
</dbReference>